<name>A0A6H1U5U0_9CYAN</name>
<organism evidence="1 2">
    <name type="scientific">Oxynema aestuarii AP17</name>
    <dbReference type="NCBI Taxonomy" id="2064643"/>
    <lineage>
        <taxon>Bacteria</taxon>
        <taxon>Bacillati</taxon>
        <taxon>Cyanobacteriota</taxon>
        <taxon>Cyanophyceae</taxon>
        <taxon>Oscillatoriophycideae</taxon>
        <taxon>Oscillatoriales</taxon>
        <taxon>Oscillatoriaceae</taxon>
        <taxon>Oxynema</taxon>
        <taxon>Oxynema aestuarii</taxon>
    </lineage>
</organism>
<keyword evidence="2" id="KW-1185">Reference proteome</keyword>
<evidence type="ECO:0000313" key="2">
    <source>
        <dbReference type="Proteomes" id="UP000500857"/>
    </source>
</evidence>
<dbReference type="KEGG" id="oxy:HCG48_00595"/>
<reference evidence="1 2" key="1">
    <citation type="submission" date="2020-04" db="EMBL/GenBank/DDBJ databases">
        <authorList>
            <person name="Basu S."/>
            <person name="Maruthanayagam V."/>
            <person name="Chakraborty S."/>
            <person name="Pramanik A."/>
            <person name="Mukherjee J."/>
            <person name="Brink B."/>
        </authorList>
    </citation>
    <scope>NUCLEOTIDE SEQUENCE [LARGE SCALE GENOMIC DNA]</scope>
    <source>
        <strain evidence="1 2">AP17</strain>
    </source>
</reference>
<proteinExistence type="predicted"/>
<gene>
    <name evidence="1" type="ORF">HCG48_00595</name>
</gene>
<dbReference type="AlphaFoldDB" id="A0A6H1U5U0"/>
<evidence type="ECO:0008006" key="3">
    <source>
        <dbReference type="Google" id="ProtNLM"/>
    </source>
</evidence>
<protein>
    <recommendedName>
        <fullName evidence="3">Abortive infection protein</fullName>
    </recommendedName>
</protein>
<accession>A0A6H1U5U0</accession>
<sequence>MPAAPTQLYRAIAPWSGRLILPEPSVRRDDGGVYLEVENAPETYRHLIGERVWLTWHPESIHQGWLERATVDLEFDQTTRESMEKGNVHPTRLNGRSRVSPLESLAGGRSRDNVRVELDVRNVERQGEEWVLQIGDEPIQIAGIDRALIQFIEPVGDRRYRVRHYDPSDGRFDAALETIALPDAGTVIPGQGVEQSSIEQIERSPLNAEGWYIYGRRDDSGTFNVEALQPAALYELDPSQMAIGRAATREHILDLKWETIPIHAIETTLLDNNGAAFAGSVPTPSSIERRTRELWSLGDVALVLHTFGWRGGERGDPPILGLVTGHFAFGFAEVVRDEFTGKLRFDVVYRQVYAHNREGIVAGAMGSELYLGSLERGWMYTLPISDVMVRLPELTVPYQMGDRRFDPLTFIKQELALMEARYRTGPGNGASVVTPAVSCVKDANQALYGAIVRLRREVLEDPEVREWLRSHPDRYHTRRFRRLERLLADLEHSVLLPLGYIPKNWQRDERAIAVYRDGPGVGDPGLLEALKSWKTMLPRRAERELLQVFARHGATMVDVQFAELGGEIPGIEPQPPTTIF</sequence>
<dbReference type="EMBL" id="CP051167">
    <property type="protein sequence ID" value="QIZ73520.1"/>
    <property type="molecule type" value="Genomic_DNA"/>
</dbReference>
<evidence type="ECO:0000313" key="1">
    <source>
        <dbReference type="EMBL" id="QIZ73520.1"/>
    </source>
</evidence>
<dbReference type="Proteomes" id="UP000500857">
    <property type="component" value="Chromosome"/>
</dbReference>